<sequence>MSLCWTVTPRSPPSPRYSRRSNSSTSLNVLLPSKKWLTCTFAAFLTRAFDQVRIGTISQTNINLIGSHCTLSISDGPGGFGHVPKLHHFLSSDAV</sequence>
<protein>
    <submittedName>
        <fullName evidence="4">Uncharacterized protein</fullName>
    </submittedName>
</protein>
<proteinExistence type="predicted"/>
<evidence type="ECO:0000256" key="1">
    <source>
        <dbReference type="ARBA" id="ARBA00022679"/>
    </source>
</evidence>
<dbReference type="AlphaFoldDB" id="A0AA40I9G9"/>
<dbReference type="EMBL" id="JAULJE010000002">
    <property type="protein sequence ID" value="KAK1345564.1"/>
    <property type="molecule type" value="Genomic_DNA"/>
</dbReference>
<dbReference type="PANTHER" id="PTHR43195:SF4">
    <property type="entry name" value="TRANSKETOLASE-LIKE PROTEIN 2"/>
    <property type="match status" value="1"/>
</dbReference>
<evidence type="ECO:0000256" key="2">
    <source>
        <dbReference type="ARBA" id="ARBA00023052"/>
    </source>
</evidence>
<comment type="caution">
    <text evidence="4">The sequence shown here is derived from an EMBL/GenBank/DDBJ whole genome shotgun (WGS) entry which is preliminary data.</text>
</comment>
<feature type="region of interest" description="Disordered" evidence="3">
    <location>
        <begin position="1"/>
        <end position="24"/>
    </location>
</feature>
<reference evidence="4" key="1">
    <citation type="submission" date="2023-06" db="EMBL/GenBank/DDBJ databases">
        <title>Reference genome for the Northern bat (Eptesicus nilssonii), a most northern bat species.</title>
        <authorList>
            <person name="Laine V.N."/>
            <person name="Pulliainen A.T."/>
            <person name="Lilley T.M."/>
        </authorList>
    </citation>
    <scope>NUCLEOTIDE SEQUENCE</scope>
    <source>
        <strain evidence="4">BLF_Eptnil</strain>
        <tissue evidence="4">Kidney</tissue>
    </source>
</reference>
<dbReference type="GO" id="GO:0004802">
    <property type="term" value="F:transketolase activity"/>
    <property type="evidence" value="ECO:0007669"/>
    <property type="project" value="TreeGrafter"/>
</dbReference>
<evidence type="ECO:0000256" key="3">
    <source>
        <dbReference type="SAM" id="MobiDB-lite"/>
    </source>
</evidence>
<dbReference type="SUPFAM" id="SSF52518">
    <property type="entry name" value="Thiamin diphosphate-binding fold (THDP-binding)"/>
    <property type="match status" value="1"/>
</dbReference>
<keyword evidence="5" id="KW-1185">Reference proteome</keyword>
<evidence type="ECO:0000313" key="4">
    <source>
        <dbReference type="EMBL" id="KAK1345564.1"/>
    </source>
</evidence>
<dbReference type="InterPro" id="IPR051424">
    <property type="entry name" value="Transketolase-like"/>
</dbReference>
<keyword evidence="1" id="KW-0808">Transferase</keyword>
<dbReference type="Proteomes" id="UP001177744">
    <property type="component" value="Unassembled WGS sequence"/>
</dbReference>
<name>A0AA40I9G9_CNENI</name>
<gene>
    <name evidence="4" type="ORF">QTO34_008023</name>
</gene>
<dbReference type="InterPro" id="IPR029061">
    <property type="entry name" value="THDP-binding"/>
</dbReference>
<accession>A0AA40I9G9</accession>
<organism evidence="4 5">
    <name type="scientific">Cnephaeus nilssonii</name>
    <name type="common">Northern bat</name>
    <name type="synonym">Eptesicus nilssonii</name>
    <dbReference type="NCBI Taxonomy" id="3371016"/>
    <lineage>
        <taxon>Eukaryota</taxon>
        <taxon>Metazoa</taxon>
        <taxon>Chordata</taxon>
        <taxon>Craniata</taxon>
        <taxon>Vertebrata</taxon>
        <taxon>Euteleostomi</taxon>
        <taxon>Mammalia</taxon>
        <taxon>Eutheria</taxon>
        <taxon>Laurasiatheria</taxon>
        <taxon>Chiroptera</taxon>
        <taxon>Yangochiroptera</taxon>
        <taxon>Vespertilionidae</taxon>
        <taxon>Cnephaeus</taxon>
    </lineage>
</organism>
<dbReference type="Gene3D" id="3.40.50.970">
    <property type="match status" value="1"/>
</dbReference>
<dbReference type="PANTHER" id="PTHR43195">
    <property type="entry name" value="TRANSKETOLASE"/>
    <property type="match status" value="1"/>
</dbReference>
<keyword evidence="2" id="KW-0786">Thiamine pyrophosphate</keyword>
<dbReference type="GO" id="GO:0030976">
    <property type="term" value="F:thiamine pyrophosphate binding"/>
    <property type="evidence" value="ECO:0007669"/>
    <property type="project" value="TreeGrafter"/>
</dbReference>
<evidence type="ECO:0000313" key="5">
    <source>
        <dbReference type="Proteomes" id="UP001177744"/>
    </source>
</evidence>